<reference evidence="5" key="1">
    <citation type="submission" date="2016-10" db="EMBL/GenBank/DDBJ databases">
        <authorList>
            <person name="Varghese N."/>
            <person name="Submissions S."/>
        </authorList>
    </citation>
    <scope>NUCLEOTIDE SEQUENCE [LARGE SCALE GENOMIC DNA]</scope>
    <source>
        <strain evidence="5">DSM 23920</strain>
    </source>
</reference>
<dbReference type="PANTHER" id="PTHR48111:SF69">
    <property type="entry name" value="RESPONSE REGULATOR RECEIVER"/>
    <property type="match status" value="1"/>
</dbReference>
<feature type="modified residue" description="4-aspartylphosphate" evidence="2">
    <location>
        <position position="54"/>
    </location>
</feature>
<dbReference type="Gene3D" id="3.40.50.2300">
    <property type="match status" value="1"/>
</dbReference>
<dbReference type="SMART" id="SM00850">
    <property type="entry name" value="LytTR"/>
    <property type="match status" value="1"/>
</dbReference>
<dbReference type="Pfam" id="PF00072">
    <property type="entry name" value="Response_reg"/>
    <property type="match status" value="1"/>
</dbReference>
<dbReference type="Pfam" id="PF04397">
    <property type="entry name" value="LytTR"/>
    <property type="match status" value="1"/>
</dbReference>
<sequence>MRAIIVDDEKHSRDALQSMLAKYCPHVTVQALCCNGEEALQAIHQLTPEIVFLDVEMPVLDGFQVLEACRQPQFAVIFITAYDQYALQAIHHSALDYLLKPIDAQELQSAVDKAGRLPVTETARMVNKLLSFLAQEDRKALPTAQGLKIIAARNIIYCKAVGNHTRIFLQPPETQVTIKARMPELIGWLRDRGFMQVHTDFVVNLSLMEKYIKGDGGAIVMCNGDSVPLSRDRKQDFLLRVEHL</sequence>
<dbReference type="RefSeq" id="WP_089764694.1">
    <property type="nucleotide sequence ID" value="NZ_BKAT01000050.1"/>
</dbReference>
<keyword evidence="2" id="KW-0597">Phosphoprotein</keyword>
<evidence type="ECO:0000313" key="5">
    <source>
        <dbReference type="Proteomes" id="UP000199656"/>
    </source>
</evidence>
<accession>A0A1H4FT70</accession>
<dbReference type="OrthoDB" id="1646880at2"/>
<dbReference type="GO" id="GO:0000976">
    <property type="term" value="F:transcription cis-regulatory region binding"/>
    <property type="evidence" value="ECO:0007669"/>
    <property type="project" value="TreeGrafter"/>
</dbReference>
<dbReference type="CDD" id="cd17536">
    <property type="entry name" value="REC_YesN-like"/>
    <property type="match status" value="1"/>
</dbReference>
<gene>
    <name evidence="4" type="ORF">SAMN05660909_04667</name>
</gene>
<evidence type="ECO:0000313" key="4">
    <source>
        <dbReference type="EMBL" id="SEB00495.1"/>
    </source>
</evidence>
<dbReference type="EMBL" id="FNRL01000028">
    <property type="protein sequence ID" value="SEB00495.1"/>
    <property type="molecule type" value="Genomic_DNA"/>
</dbReference>
<keyword evidence="1" id="KW-0238">DNA-binding</keyword>
<evidence type="ECO:0000256" key="1">
    <source>
        <dbReference type="ARBA" id="ARBA00023125"/>
    </source>
</evidence>
<dbReference type="SMART" id="SM00448">
    <property type="entry name" value="REC"/>
    <property type="match status" value="1"/>
</dbReference>
<organism evidence="4 5">
    <name type="scientific">Chitinophaga terrae</name>
    <name type="common">ex Kim and Jung 2007</name>
    <dbReference type="NCBI Taxonomy" id="408074"/>
    <lineage>
        <taxon>Bacteria</taxon>
        <taxon>Pseudomonadati</taxon>
        <taxon>Bacteroidota</taxon>
        <taxon>Chitinophagia</taxon>
        <taxon>Chitinophagales</taxon>
        <taxon>Chitinophagaceae</taxon>
        <taxon>Chitinophaga</taxon>
    </lineage>
</organism>
<evidence type="ECO:0000256" key="2">
    <source>
        <dbReference type="PROSITE-ProRule" id="PRU00169"/>
    </source>
</evidence>
<dbReference type="InterPro" id="IPR039420">
    <property type="entry name" value="WalR-like"/>
</dbReference>
<protein>
    <submittedName>
        <fullName evidence="4">Two component transcriptional regulator, LytTR family</fullName>
    </submittedName>
</protein>
<proteinExistence type="predicted"/>
<dbReference type="GO" id="GO:0032993">
    <property type="term" value="C:protein-DNA complex"/>
    <property type="evidence" value="ECO:0007669"/>
    <property type="project" value="TreeGrafter"/>
</dbReference>
<feature type="domain" description="Response regulatory" evidence="3">
    <location>
        <begin position="2"/>
        <end position="115"/>
    </location>
</feature>
<dbReference type="AlphaFoldDB" id="A0A1H4FT70"/>
<dbReference type="GO" id="GO:0006355">
    <property type="term" value="P:regulation of DNA-templated transcription"/>
    <property type="evidence" value="ECO:0007669"/>
    <property type="project" value="TreeGrafter"/>
</dbReference>
<keyword evidence="5" id="KW-1185">Reference proteome</keyword>
<dbReference type="InterPro" id="IPR007492">
    <property type="entry name" value="LytTR_DNA-bd_dom"/>
</dbReference>
<dbReference type="Gene3D" id="2.40.50.1020">
    <property type="entry name" value="LytTr DNA-binding domain"/>
    <property type="match status" value="1"/>
</dbReference>
<dbReference type="InterPro" id="IPR011006">
    <property type="entry name" value="CheY-like_superfamily"/>
</dbReference>
<name>A0A1H4FT70_9BACT</name>
<dbReference type="GO" id="GO:0000156">
    <property type="term" value="F:phosphorelay response regulator activity"/>
    <property type="evidence" value="ECO:0007669"/>
    <property type="project" value="TreeGrafter"/>
</dbReference>
<dbReference type="Proteomes" id="UP000199656">
    <property type="component" value="Unassembled WGS sequence"/>
</dbReference>
<dbReference type="GO" id="GO:0005829">
    <property type="term" value="C:cytosol"/>
    <property type="evidence" value="ECO:0007669"/>
    <property type="project" value="TreeGrafter"/>
</dbReference>
<dbReference type="SUPFAM" id="SSF52172">
    <property type="entry name" value="CheY-like"/>
    <property type="match status" value="1"/>
</dbReference>
<dbReference type="PANTHER" id="PTHR48111">
    <property type="entry name" value="REGULATOR OF RPOS"/>
    <property type="match status" value="1"/>
</dbReference>
<dbReference type="InterPro" id="IPR001789">
    <property type="entry name" value="Sig_transdc_resp-reg_receiver"/>
</dbReference>
<dbReference type="STRING" id="408074.SAMN05660909_04667"/>
<dbReference type="PROSITE" id="PS50110">
    <property type="entry name" value="RESPONSE_REGULATORY"/>
    <property type="match status" value="1"/>
</dbReference>
<evidence type="ECO:0000259" key="3">
    <source>
        <dbReference type="PROSITE" id="PS50110"/>
    </source>
</evidence>